<dbReference type="GO" id="GO:0005730">
    <property type="term" value="C:nucleolus"/>
    <property type="evidence" value="ECO:0007669"/>
    <property type="project" value="UniProtKB-SubCell"/>
</dbReference>
<evidence type="ECO:0000256" key="4">
    <source>
        <dbReference type="ARBA" id="ARBA00023242"/>
    </source>
</evidence>
<evidence type="ECO:0000256" key="1">
    <source>
        <dbReference type="ARBA" id="ARBA00004604"/>
    </source>
</evidence>
<dbReference type="InterPro" id="IPR019002">
    <property type="entry name" value="Ribosome_biogenesis_Nop16"/>
</dbReference>
<evidence type="ECO:0000256" key="3">
    <source>
        <dbReference type="ARBA" id="ARBA00015522"/>
    </source>
</evidence>
<dbReference type="AlphaFoldDB" id="A0A1I7YLD0"/>
<evidence type="ECO:0000313" key="5">
    <source>
        <dbReference type="Proteomes" id="UP000095287"/>
    </source>
</evidence>
<comment type="similarity">
    <text evidence="2">Belongs to the NOP16 family.</text>
</comment>
<dbReference type="GO" id="GO:0042273">
    <property type="term" value="P:ribosomal large subunit biogenesis"/>
    <property type="evidence" value="ECO:0007669"/>
    <property type="project" value="TreeGrafter"/>
</dbReference>
<organism evidence="5 6">
    <name type="scientific">Steinernema glaseri</name>
    <dbReference type="NCBI Taxonomy" id="37863"/>
    <lineage>
        <taxon>Eukaryota</taxon>
        <taxon>Metazoa</taxon>
        <taxon>Ecdysozoa</taxon>
        <taxon>Nematoda</taxon>
        <taxon>Chromadorea</taxon>
        <taxon>Rhabditida</taxon>
        <taxon>Tylenchina</taxon>
        <taxon>Panagrolaimomorpha</taxon>
        <taxon>Strongyloidoidea</taxon>
        <taxon>Steinernematidae</taxon>
        <taxon>Steinernema</taxon>
    </lineage>
</organism>
<comment type="subcellular location">
    <subcellularLocation>
        <location evidence="1">Nucleus</location>
        <location evidence="1">Nucleolus</location>
    </subcellularLocation>
</comment>
<keyword evidence="4" id="KW-0539">Nucleus</keyword>
<evidence type="ECO:0000256" key="2">
    <source>
        <dbReference type="ARBA" id="ARBA00008479"/>
    </source>
</evidence>
<dbReference type="WBParaSite" id="L893_g17485.t1">
    <property type="protein sequence ID" value="L893_g17485.t1"/>
    <property type="gene ID" value="L893_g17485"/>
</dbReference>
<dbReference type="Proteomes" id="UP000095287">
    <property type="component" value="Unplaced"/>
</dbReference>
<protein>
    <recommendedName>
        <fullName evidence="3">Nucleolar protein 16</fullName>
    </recommendedName>
</protein>
<name>A0A1I7YLD0_9BILA</name>
<reference evidence="6" key="1">
    <citation type="submission" date="2016-11" db="UniProtKB">
        <authorList>
            <consortium name="WormBaseParasite"/>
        </authorList>
    </citation>
    <scope>IDENTIFICATION</scope>
</reference>
<sequence length="178" mass="20483">MPRSVRHGGKKTPVYRDLKNYRSKKLKALKKKKEAKTTCKAVSEAWDKSSTMKKNLESMGLTYNVNNLIGLPKTNIVTGNTEDVEMMSLEEAKKQSTKVVSQLEGEKKKQMKAVSKRPEFKRLLPRDVEFCNKMIEAHGLDFEAMARDPLNLNQLTAKQIERRINTFKRSFRFTEAAE</sequence>
<dbReference type="Pfam" id="PF09420">
    <property type="entry name" value="Nop16"/>
    <property type="match status" value="2"/>
</dbReference>
<proteinExistence type="inferred from homology"/>
<evidence type="ECO:0000313" key="6">
    <source>
        <dbReference type="WBParaSite" id="L893_g17485.t1"/>
    </source>
</evidence>
<accession>A0A1I7YLD0</accession>
<dbReference type="PANTHER" id="PTHR13243:SF1">
    <property type="entry name" value="NUCLEOLAR PROTEIN 16"/>
    <property type="match status" value="1"/>
</dbReference>
<keyword evidence="5" id="KW-1185">Reference proteome</keyword>
<dbReference type="PANTHER" id="PTHR13243">
    <property type="entry name" value="HSPC111 PROTEIN-RELATED"/>
    <property type="match status" value="1"/>
</dbReference>